<dbReference type="Pfam" id="PF00046">
    <property type="entry name" value="Homeodomain"/>
    <property type="match status" value="1"/>
</dbReference>
<dbReference type="Gene3D" id="1.10.10.60">
    <property type="entry name" value="Homeodomain-like"/>
    <property type="match status" value="1"/>
</dbReference>
<keyword evidence="5 6" id="KW-0539">Nucleus</keyword>
<accession>A0A482VNG7</accession>
<evidence type="ECO:0000256" key="7">
    <source>
        <dbReference type="RuleBase" id="RU000682"/>
    </source>
</evidence>
<dbReference type="SUPFAM" id="SSF46689">
    <property type="entry name" value="Homeodomain-like"/>
    <property type="match status" value="1"/>
</dbReference>
<keyword evidence="3 6" id="KW-0238">DNA-binding</keyword>
<evidence type="ECO:0000256" key="8">
    <source>
        <dbReference type="SAM" id="MobiDB-lite"/>
    </source>
</evidence>
<evidence type="ECO:0000256" key="1">
    <source>
        <dbReference type="ARBA" id="ARBA00004123"/>
    </source>
</evidence>
<comment type="subcellular location">
    <subcellularLocation>
        <location evidence="1 6 7">Nucleus</location>
    </subcellularLocation>
</comment>
<proteinExistence type="predicted"/>
<dbReference type="PANTHER" id="PTHR24340">
    <property type="entry name" value="HOMEOBOX PROTEIN NKX"/>
    <property type="match status" value="1"/>
</dbReference>
<keyword evidence="11" id="KW-1185">Reference proteome</keyword>
<dbReference type="PROSITE" id="PS00027">
    <property type="entry name" value="HOMEOBOX_1"/>
    <property type="match status" value="1"/>
</dbReference>
<dbReference type="OrthoDB" id="6159439at2759"/>
<evidence type="ECO:0000313" key="10">
    <source>
        <dbReference type="EMBL" id="RZC34243.1"/>
    </source>
</evidence>
<dbReference type="GO" id="GO:0030154">
    <property type="term" value="P:cell differentiation"/>
    <property type="evidence" value="ECO:0007669"/>
    <property type="project" value="TreeGrafter"/>
</dbReference>
<name>A0A482VNG7_ASBVE</name>
<dbReference type="PROSITE" id="PS50071">
    <property type="entry name" value="HOMEOBOX_2"/>
    <property type="match status" value="1"/>
</dbReference>
<evidence type="ECO:0000256" key="6">
    <source>
        <dbReference type="PROSITE-ProRule" id="PRU00108"/>
    </source>
</evidence>
<protein>
    <submittedName>
        <fullName evidence="10">Homeobox protein Nkx-2.5</fullName>
    </submittedName>
</protein>
<dbReference type="InterPro" id="IPR050394">
    <property type="entry name" value="Homeobox_NK-like"/>
</dbReference>
<dbReference type="CDD" id="cd00086">
    <property type="entry name" value="homeodomain"/>
    <property type="match status" value="1"/>
</dbReference>
<evidence type="ECO:0000256" key="4">
    <source>
        <dbReference type="ARBA" id="ARBA00023155"/>
    </source>
</evidence>
<dbReference type="PANTHER" id="PTHR24340:SF41">
    <property type="entry name" value="MUSCLE-SPECIFIC HOMEOBOX PROTEIN TINMAN-RELATED"/>
    <property type="match status" value="1"/>
</dbReference>
<dbReference type="GO" id="GO:0000981">
    <property type="term" value="F:DNA-binding transcription factor activity, RNA polymerase II-specific"/>
    <property type="evidence" value="ECO:0007669"/>
    <property type="project" value="InterPro"/>
</dbReference>
<evidence type="ECO:0000259" key="9">
    <source>
        <dbReference type="PROSITE" id="PS50071"/>
    </source>
</evidence>
<evidence type="ECO:0000256" key="5">
    <source>
        <dbReference type="ARBA" id="ARBA00023242"/>
    </source>
</evidence>
<keyword evidence="2" id="KW-0217">Developmental protein</keyword>
<keyword evidence="4 6" id="KW-0371">Homeobox</keyword>
<dbReference type="InterPro" id="IPR020479">
    <property type="entry name" value="HD_metazoa"/>
</dbReference>
<dbReference type="SMART" id="SM00389">
    <property type="entry name" value="HOX"/>
    <property type="match status" value="1"/>
</dbReference>
<dbReference type="GO" id="GO:0005634">
    <property type="term" value="C:nucleus"/>
    <property type="evidence" value="ECO:0007669"/>
    <property type="project" value="UniProtKB-SubCell"/>
</dbReference>
<comment type="caution">
    <text evidence="10">The sequence shown here is derived from an EMBL/GenBank/DDBJ whole genome shotgun (WGS) entry which is preliminary data.</text>
</comment>
<feature type="domain" description="Homeobox" evidence="9">
    <location>
        <begin position="138"/>
        <end position="198"/>
    </location>
</feature>
<reference evidence="10 11" key="1">
    <citation type="submission" date="2017-03" db="EMBL/GenBank/DDBJ databases">
        <title>Genome of the blue death feigning beetle - Asbolus verrucosus.</title>
        <authorList>
            <person name="Rider S.D."/>
        </authorList>
    </citation>
    <scope>NUCLEOTIDE SEQUENCE [LARGE SCALE GENOMIC DNA]</scope>
    <source>
        <strain evidence="10">Butters</strain>
        <tissue evidence="10">Head and leg muscle</tissue>
    </source>
</reference>
<dbReference type="STRING" id="1661398.A0A482VNG7"/>
<dbReference type="InterPro" id="IPR009057">
    <property type="entry name" value="Homeodomain-like_sf"/>
</dbReference>
<gene>
    <name evidence="10" type="ORF">BDFB_013780</name>
</gene>
<dbReference type="InterPro" id="IPR017970">
    <property type="entry name" value="Homeobox_CS"/>
</dbReference>
<feature type="compositionally biased region" description="Basic residues" evidence="8">
    <location>
        <begin position="134"/>
        <end position="143"/>
    </location>
</feature>
<dbReference type="InterPro" id="IPR001356">
    <property type="entry name" value="HD"/>
</dbReference>
<dbReference type="EMBL" id="QDEB01081688">
    <property type="protein sequence ID" value="RZC34243.1"/>
    <property type="molecule type" value="Genomic_DNA"/>
</dbReference>
<evidence type="ECO:0000313" key="11">
    <source>
        <dbReference type="Proteomes" id="UP000292052"/>
    </source>
</evidence>
<dbReference type="GO" id="GO:0000978">
    <property type="term" value="F:RNA polymerase II cis-regulatory region sequence-specific DNA binding"/>
    <property type="evidence" value="ECO:0007669"/>
    <property type="project" value="TreeGrafter"/>
</dbReference>
<feature type="region of interest" description="Disordered" evidence="8">
    <location>
        <begin position="119"/>
        <end position="143"/>
    </location>
</feature>
<dbReference type="PRINTS" id="PR00024">
    <property type="entry name" value="HOMEOBOX"/>
</dbReference>
<sequence length="249" mass="29669">MLEQYQIDGATETYQTCDTTTNLNTPFSVKDILNMDNDYGNYYCNIKREYGHYEPFNPQQQFWENSQHEQNYNYYSQEMEANEYVPKNVVYTPDHPFDTFNPYTMKELKQEYLKIESPKIHQQVTSSKTELRKSGRQRSKRKPRVLFSQAQVYELERRFKQQKYLSAPEREQMAQGLKLTPTQVKIWFQNRRYKSKRQNKNETDKSQAGPNVTATAMGFCTTACVFQNNVFQHQDYSCEGVKYNEINFV</sequence>
<evidence type="ECO:0000256" key="3">
    <source>
        <dbReference type="ARBA" id="ARBA00023125"/>
    </source>
</evidence>
<dbReference type="Proteomes" id="UP000292052">
    <property type="component" value="Unassembled WGS sequence"/>
</dbReference>
<feature type="DNA-binding region" description="Homeobox" evidence="6">
    <location>
        <begin position="140"/>
        <end position="199"/>
    </location>
</feature>
<organism evidence="10 11">
    <name type="scientific">Asbolus verrucosus</name>
    <name type="common">Desert ironclad beetle</name>
    <dbReference type="NCBI Taxonomy" id="1661398"/>
    <lineage>
        <taxon>Eukaryota</taxon>
        <taxon>Metazoa</taxon>
        <taxon>Ecdysozoa</taxon>
        <taxon>Arthropoda</taxon>
        <taxon>Hexapoda</taxon>
        <taxon>Insecta</taxon>
        <taxon>Pterygota</taxon>
        <taxon>Neoptera</taxon>
        <taxon>Endopterygota</taxon>
        <taxon>Coleoptera</taxon>
        <taxon>Polyphaga</taxon>
        <taxon>Cucujiformia</taxon>
        <taxon>Tenebrionidae</taxon>
        <taxon>Pimeliinae</taxon>
        <taxon>Asbolus</taxon>
    </lineage>
</organism>
<dbReference type="AlphaFoldDB" id="A0A482VNG7"/>
<evidence type="ECO:0000256" key="2">
    <source>
        <dbReference type="ARBA" id="ARBA00022473"/>
    </source>
</evidence>